<dbReference type="GeneID" id="35003968"/>
<evidence type="ECO:0000313" key="2">
    <source>
        <dbReference type="Proteomes" id="UP000198888"/>
    </source>
</evidence>
<dbReference type="AlphaFoldDB" id="A0A1H6SSG0"/>
<accession>A0A1H6SSG0</accession>
<dbReference type="RefSeq" id="WP_089671381.1">
    <property type="nucleotide sequence ID" value="NZ_CP024845.1"/>
</dbReference>
<reference evidence="1 2" key="1">
    <citation type="submission" date="2016-10" db="EMBL/GenBank/DDBJ databases">
        <authorList>
            <person name="de Groot N.N."/>
        </authorList>
    </citation>
    <scope>NUCLEOTIDE SEQUENCE [LARGE SCALE GENOMIC DNA]</scope>
    <source>
        <strain evidence="1 2">DSM 22187</strain>
    </source>
</reference>
<keyword evidence="2" id="KW-1185">Reference proteome</keyword>
<protein>
    <submittedName>
        <fullName evidence="1">Uncharacterized protein</fullName>
    </submittedName>
</protein>
<evidence type="ECO:0000313" key="1">
    <source>
        <dbReference type="EMBL" id="SEI66980.1"/>
    </source>
</evidence>
<organism evidence="1 2">
    <name type="scientific">Halohasta litchfieldiae</name>
    <dbReference type="NCBI Taxonomy" id="1073996"/>
    <lineage>
        <taxon>Archaea</taxon>
        <taxon>Methanobacteriati</taxon>
        <taxon>Methanobacteriota</taxon>
        <taxon>Stenosarchaea group</taxon>
        <taxon>Halobacteria</taxon>
        <taxon>Halobacteriales</taxon>
        <taxon>Haloferacaceae</taxon>
        <taxon>Halohasta</taxon>
    </lineage>
</organism>
<dbReference type="OrthoDB" id="297490at2157"/>
<dbReference type="KEGG" id="hae:halTADL_3202"/>
<dbReference type="STRING" id="1073996.SAMN05444271_10585"/>
<name>A0A1H6SSG0_9EURY</name>
<dbReference type="Proteomes" id="UP000198888">
    <property type="component" value="Unassembled WGS sequence"/>
</dbReference>
<dbReference type="EMBL" id="FNYR01000005">
    <property type="protein sequence ID" value="SEI66980.1"/>
    <property type="molecule type" value="Genomic_DNA"/>
</dbReference>
<sequence>MQPEEAVKQIQCVTDASLDQEGVRVAPMYRPTFRRVAAEGTGADVSRLADLLTGEIQAGNRPAPEKIDTLAASILRRRRALTDGGRT</sequence>
<accession>A0A2H4Q6D3</accession>
<gene>
    <name evidence="1" type="ORF">SAMN05444271_10585</name>
</gene>
<proteinExistence type="predicted"/>